<dbReference type="InterPro" id="IPR023214">
    <property type="entry name" value="HAD_sf"/>
</dbReference>
<dbReference type="InterPro" id="IPR004274">
    <property type="entry name" value="FCP1_dom"/>
</dbReference>
<gene>
    <name evidence="2" type="ORF">V22_30430</name>
</gene>
<evidence type="ECO:0000313" key="2">
    <source>
        <dbReference type="EMBL" id="QDT65782.1"/>
    </source>
</evidence>
<dbReference type="Gene3D" id="3.40.50.1000">
    <property type="entry name" value="HAD superfamily/HAD-like"/>
    <property type="match status" value="1"/>
</dbReference>
<proteinExistence type="predicted"/>
<dbReference type="SMART" id="SM00577">
    <property type="entry name" value="CPDc"/>
    <property type="match status" value="1"/>
</dbReference>
<dbReference type="InterPro" id="IPR036412">
    <property type="entry name" value="HAD-like_sf"/>
</dbReference>
<dbReference type="AlphaFoldDB" id="A0A517TBM6"/>
<dbReference type="PROSITE" id="PS50969">
    <property type="entry name" value="FCP1"/>
    <property type="match status" value="1"/>
</dbReference>
<dbReference type="KEGG" id="chya:V22_30430"/>
<evidence type="ECO:0000313" key="3">
    <source>
        <dbReference type="Proteomes" id="UP000319976"/>
    </source>
</evidence>
<protein>
    <submittedName>
        <fullName evidence="2">NLI interacting factor-like phosphatase</fullName>
    </submittedName>
</protein>
<dbReference type="EMBL" id="CP036316">
    <property type="protein sequence ID" value="QDT65782.1"/>
    <property type="molecule type" value="Genomic_DNA"/>
</dbReference>
<name>A0A517TBM6_9PLAN</name>
<dbReference type="SUPFAM" id="SSF56784">
    <property type="entry name" value="HAD-like"/>
    <property type="match status" value="1"/>
</dbReference>
<accession>A0A517TBM6</accession>
<dbReference type="Proteomes" id="UP000319976">
    <property type="component" value="Chromosome"/>
</dbReference>
<dbReference type="PANTHER" id="PTHR12210">
    <property type="entry name" value="DULLARD PROTEIN PHOSPHATASE"/>
    <property type="match status" value="1"/>
</dbReference>
<dbReference type="InterPro" id="IPR050365">
    <property type="entry name" value="TIM50"/>
</dbReference>
<keyword evidence="3" id="KW-1185">Reference proteome</keyword>
<organism evidence="2 3">
    <name type="scientific">Calycomorphotria hydatis</name>
    <dbReference type="NCBI Taxonomy" id="2528027"/>
    <lineage>
        <taxon>Bacteria</taxon>
        <taxon>Pseudomonadati</taxon>
        <taxon>Planctomycetota</taxon>
        <taxon>Planctomycetia</taxon>
        <taxon>Planctomycetales</taxon>
        <taxon>Planctomycetaceae</taxon>
        <taxon>Calycomorphotria</taxon>
    </lineage>
</organism>
<dbReference type="RefSeq" id="WP_197439636.1">
    <property type="nucleotide sequence ID" value="NZ_CP036316.1"/>
</dbReference>
<reference evidence="2 3" key="1">
    <citation type="submission" date="2019-02" db="EMBL/GenBank/DDBJ databases">
        <title>Deep-cultivation of Planctomycetes and their phenomic and genomic characterization uncovers novel biology.</title>
        <authorList>
            <person name="Wiegand S."/>
            <person name="Jogler M."/>
            <person name="Boedeker C."/>
            <person name="Pinto D."/>
            <person name="Vollmers J."/>
            <person name="Rivas-Marin E."/>
            <person name="Kohn T."/>
            <person name="Peeters S.H."/>
            <person name="Heuer A."/>
            <person name="Rast P."/>
            <person name="Oberbeckmann S."/>
            <person name="Bunk B."/>
            <person name="Jeske O."/>
            <person name="Meyerdierks A."/>
            <person name="Storesund J.E."/>
            <person name="Kallscheuer N."/>
            <person name="Luecker S."/>
            <person name="Lage O.M."/>
            <person name="Pohl T."/>
            <person name="Merkel B.J."/>
            <person name="Hornburger P."/>
            <person name="Mueller R.-W."/>
            <person name="Bruemmer F."/>
            <person name="Labrenz M."/>
            <person name="Spormann A.M."/>
            <person name="Op den Camp H."/>
            <person name="Overmann J."/>
            <person name="Amann R."/>
            <person name="Jetten M.S.M."/>
            <person name="Mascher T."/>
            <person name="Medema M.H."/>
            <person name="Devos D.P."/>
            <person name="Kaster A.-K."/>
            <person name="Ovreas L."/>
            <person name="Rohde M."/>
            <person name="Galperin M.Y."/>
            <person name="Jogler C."/>
        </authorList>
    </citation>
    <scope>NUCLEOTIDE SEQUENCE [LARGE SCALE GENOMIC DNA]</scope>
    <source>
        <strain evidence="2 3">V22</strain>
    </source>
</reference>
<sequence length="184" mass="21059">MADEPLLILDVDETLIYASAHTLEHTPQATVGPYFVHERPGLSDFLNLVQRSYKLAVWSSSTADYLEAIISATAISESSLEFVWSRSRCTPRFDPEYQSQYYLKDLKKVKRLGYSLDHLLIVEDTPQKVQRNYGNAVYVQPFYGDPNDHALEKLGAYLVSIKETANFRSVEKRGWETRFSGRSL</sequence>
<feature type="domain" description="FCP1 homology" evidence="1">
    <location>
        <begin position="1"/>
        <end position="161"/>
    </location>
</feature>
<dbReference type="Pfam" id="PF03031">
    <property type="entry name" value="NIF"/>
    <property type="match status" value="1"/>
</dbReference>
<evidence type="ECO:0000259" key="1">
    <source>
        <dbReference type="PROSITE" id="PS50969"/>
    </source>
</evidence>